<keyword evidence="4" id="KW-1185">Reference proteome</keyword>
<name>B8G3J8_CHLAD</name>
<feature type="domain" description="FAD dependent oxidoreductase" evidence="2">
    <location>
        <begin position="5"/>
        <end position="419"/>
    </location>
</feature>
<organism evidence="3 4">
    <name type="scientific">Chloroflexus aggregans (strain MD-66 / DSM 9485)</name>
    <dbReference type="NCBI Taxonomy" id="326427"/>
    <lineage>
        <taxon>Bacteria</taxon>
        <taxon>Bacillati</taxon>
        <taxon>Chloroflexota</taxon>
        <taxon>Chloroflexia</taxon>
        <taxon>Chloroflexales</taxon>
        <taxon>Chloroflexineae</taxon>
        <taxon>Chloroflexaceae</taxon>
        <taxon>Chloroflexus</taxon>
    </lineage>
</organism>
<dbReference type="STRING" id="326427.Cagg_0436"/>
<proteinExistence type="predicted"/>
<dbReference type="EMBL" id="CP001337">
    <property type="protein sequence ID" value="ACL23381.1"/>
    <property type="molecule type" value="Genomic_DNA"/>
</dbReference>
<evidence type="ECO:0000259" key="2">
    <source>
        <dbReference type="Pfam" id="PF01266"/>
    </source>
</evidence>
<dbReference type="GO" id="GO:0016491">
    <property type="term" value="F:oxidoreductase activity"/>
    <property type="evidence" value="ECO:0007669"/>
    <property type="project" value="UniProtKB-KW"/>
</dbReference>
<accession>B8G3J8</accession>
<dbReference type="KEGG" id="cag:Cagg_0436"/>
<gene>
    <name evidence="3" type="ordered locus">Cagg_0436</name>
</gene>
<dbReference type="InterPro" id="IPR006076">
    <property type="entry name" value="FAD-dep_OxRdtase"/>
</dbReference>
<keyword evidence="1" id="KW-0560">Oxidoreductase</keyword>
<evidence type="ECO:0000313" key="4">
    <source>
        <dbReference type="Proteomes" id="UP000002508"/>
    </source>
</evidence>
<protein>
    <submittedName>
        <fullName evidence="3">FAD dependent oxidoreductase</fullName>
    </submittedName>
</protein>
<dbReference type="HOGENOM" id="CLU_047801_0_0_0"/>
<evidence type="ECO:0000256" key="1">
    <source>
        <dbReference type="ARBA" id="ARBA00023002"/>
    </source>
</evidence>
<dbReference type="Gene3D" id="3.30.9.10">
    <property type="entry name" value="D-Amino Acid Oxidase, subunit A, domain 2"/>
    <property type="match status" value="1"/>
</dbReference>
<dbReference type="PANTHER" id="PTHR13847">
    <property type="entry name" value="SARCOSINE DEHYDROGENASE-RELATED"/>
    <property type="match status" value="1"/>
</dbReference>
<evidence type="ECO:0000313" key="3">
    <source>
        <dbReference type="EMBL" id="ACL23381.1"/>
    </source>
</evidence>
<dbReference type="eggNOG" id="COG0665">
    <property type="taxonomic scope" value="Bacteria"/>
</dbReference>
<sequence>MMHADVVICGAGIAGVALAHELAIVHGWHNVVLIEAGAPLTLTSDKSTECYRNWWPDDAMMALMNRSIDRLEEIALASRNRIRLNRRGYLYATADPQRATQWHLQAERAAQRGVGPLRIHQSTQSAYQPISHDWREAPDGIDLLLDPSLIRRHFPDLKPATIAVLHTRRCGWFSAQQLGAMLLEDARFAGVRLVHGRVSAVAQRGRRVTAVTVATPGGSEQIATPCFVNAAGPHLATVSELLGLDLPVHNQLHLKAAFADTLGVVPRTAPLLIWGDPVELAWSEEERAELGTDPKTAWLTAPLPAGVHCRPEGEGSSQQVLVLWDYHPHDPTARTAHFPIPLDDTFFEIALRGMATMLPGLQAYVERLPRAYLDGGYYTCTPENRPLIGPLPLDGAFVIGALAGYGIMAALAAAELLAAHITGSPLPSYASAFHPARYDDPAYQVQIATWGETGQL</sequence>
<dbReference type="AlphaFoldDB" id="B8G3J8"/>
<dbReference type="SUPFAM" id="SSF51905">
    <property type="entry name" value="FAD/NAD(P)-binding domain"/>
    <property type="match status" value="1"/>
</dbReference>
<dbReference type="Proteomes" id="UP000002508">
    <property type="component" value="Chromosome"/>
</dbReference>
<dbReference type="Pfam" id="PF01266">
    <property type="entry name" value="DAO"/>
    <property type="match status" value="1"/>
</dbReference>
<dbReference type="GO" id="GO:0005737">
    <property type="term" value="C:cytoplasm"/>
    <property type="evidence" value="ECO:0007669"/>
    <property type="project" value="TreeGrafter"/>
</dbReference>
<dbReference type="PANTHER" id="PTHR13847:SF287">
    <property type="entry name" value="FAD-DEPENDENT OXIDOREDUCTASE DOMAIN-CONTAINING PROTEIN 1"/>
    <property type="match status" value="1"/>
</dbReference>
<dbReference type="RefSeq" id="WP_012615747.1">
    <property type="nucleotide sequence ID" value="NC_011831.1"/>
</dbReference>
<dbReference type="Gene3D" id="3.50.50.60">
    <property type="entry name" value="FAD/NAD(P)-binding domain"/>
    <property type="match status" value="1"/>
</dbReference>
<dbReference type="InterPro" id="IPR036188">
    <property type="entry name" value="FAD/NAD-bd_sf"/>
</dbReference>
<reference evidence="3" key="1">
    <citation type="submission" date="2008-12" db="EMBL/GenBank/DDBJ databases">
        <title>Complete sequence of Chloroflexus aggregans DSM 9485.</title>
        <authorList>
            <consortium name="US DOE Joint Genome Institute"/>
            <person name="Lucas S."/>
            <person name="Copeland A."/>
            <person name="Lapidus A."/>
            <person name="Glavina del Rio T."/>
            <person name="Dalin E."/>
            <person name="Tice H."/>
            <person name="Pitluck S."/>
            <person name="Foster B."/>
            <person name="Larimer F."/>
            <person name="Land M."/>
            <person name="Hauser L."/>
            <person name="Kyrpides N."/>
            <person name="Mikhailova N."/>
            <person name="Bryant D."/>
            <person name="Richardson P."/>
        </authorList>
    </citation>
    <scope>NUCLEOTIDE SEQUENCE</scope>
    <source>
        <strain evidence="3">DSM 9485</strain>
    </source>
</reference>